<evidence type="ECO:0000256" key="2">
    <source>
        <dbReference type="ARBA" id="ARBA00023125"/>
    </source>
</evidence>
<proteinExistence type="predicted"/>
<name>A0A147EEC3_9MICO</name>
<dbReference type="PROSITE" id="PS51118">
    <property type="entry name" value="HTH_HXLR"/>
    <property type="match status" value="1"/>
</dbReference>
<evidence type="ECO:0000259" key="4">
    <source>
        <dbReference type="PROSITE" id="PS51118"/>
    </source>
</evidence>
<dbReference type="InterPro" id="IPR036390">
    <property type="entry name" value="WH_DNA-bd_sf"/>
</dbReference>
<comment type="caution">
    <text evidence="5">The sequence shown here is derived from an EMBL/GenBank/DDBJ whole genome shotgun (WGS) entry which is preliminary data.</text>
</comment>
<dbReference type="PANTHER" id="PTHR33204:SF37">
    <property type="entry name" value="HTH-TYPE TRANSCRIPTIONAL REGULATOR YODB"/>
    <property type="match status" value="1"/>
</dbReference>
<keyword evidence="3" id="KW-0804">Transcription</keyword>
<keyword evidence="2" id="KW-0238">DNA-binding</keyword>
<protein>
    <submittedName>
        <fullName evidence="5">ArsR family transcriptional regulator</fullName>
    </submittedName>
</protein>
<dbReference type="PATRIC" id="fig|1079994.3.peg.2640"/>
<dbReference type="AlphaFoldDB" id="A0A147EEC3"/>
<gene>
    <name evidence="5" type="ORF">NS354_11240</name>
</gene>
<dbReference type="RefSeq" id="WP_058594569.1">
    <property type="nucleotide sequence ID" value="NZ_LDRK01000097.1"/>
</dbReference>
<dbReference type="Proteomes" id="UP000070810">
    <property type="component" value="Unassembled WGS sequence"/>
</dbReference>
<accession>A0A147EEC3</accession>
<feature type="domain" description="HTH hxlR-type" evidence="4">
    <location>
        <begin position="11"/>
        <end position="111"/>
    </location>
</feature>
<keyword evidence="6" id="KW-1185">Reference proteome</keyword>
<dbReference type="PANTHER" id="PTHR33204">
    <property type="entry name" value="TRANSCRIPTIONAL REGULATOR, MARR FAMILY"/>
    <property type="match status" value="1"/>
</dbReference>
<dbReference type="Pfam" id="PF01638">
    <property type="entry name" value="HxlR"/>
    <property type="match status" value="1"/>
</dbReference>
<dbReference type="Gene3D" id="1.10.10.10">
    <property type="entry name" value="Winged helix-like DNA-binding domain superfamily/Winged helix DNA-binding domain"/>
    <property type="match status" value="1"/>
</dbReference>
<evidence type="ECO:0000313" key="5">
    <source>
        <dbReference type="EMBL" id="KTR82519.1"/>
    </source>
</evidence>
<dbReference type="InterPro" id="IPR036388">
    <property type="entry name" value="WH-like_DNA-bd_sf"/>
</dbReference>
<sequence>MADPAHDRHECDAAVSLAFSVLGKRWNGMIIDALGGGSLAFAEVRRAVPGISDAVLSDRLSELAEVRLISRTVSPGPPVSVTYALTPGGEQLVPVLDDLGRWASANLAPAAPRE</sequence>
<evidence type="ECO:0000313" key="6">
    <source>
        <dbReference type="Proteomes" id="UP000070810"/>
    </source>
</evidence>
<evidence type="ECO:0000256" key="3">
    <source>
        <dbReference type="ARBA" id="ARBA00023163"/>
    </source>
</evidence>
<dbReference type="GO" id="GO:0003677">
    <property type="term" value="F:DNA binding"/>
    <property type="evidence" value="ECO:0007669"/>
    <property type="project" value="UniProtKB-KW"/>
</dbReference>
<dbReference type="SUPFAM" id="SSF46785">
    <property type="entry name" value="Winged helix' DNA-binding domain"/>
    <property type="match status" value="1"/>
</dbReference>
<organism evidence="5 6">
    <name type="scientific">Leucobacter chromiiresistens</name>
    <dbReference type="NCBI Taxonomy" id="1079994"/>
    <lineage>
        <taxon>Bacteria</taxon>
        <taxon>Bacillati</taxon>
        <taxon>Actinomycetota</taxon>
        <taxon>Actinomycetes</taxon>
        <taxon>Micrococcales</taxon>
        <taxon>Microbacteriaceae</taxon>
        <taxon>Leucobacter</taxon>
    </lineage>
</organism>
<reference evidence="5 6" key="1">
    <citation type="journal article" date="2016" name="Front. Microbiol.">
        <title>Genomic Resource of Rice Seed Associated Bacteria.</title>
        <authorList>
            <person name="Midha S."/>
            <person name="Bansal K."/>
            <person name="Sharma S."/>
            <person name="Kumar N."/>
            <person name="Patil P.P."/>
            <person name="Chaudhry V."/>
            <person name="Patil P.B."/>
        </authorList>
    </citation>
    <scope>NUCLEOTIDE SEQUENCE [LARGE SCALE GENOMIC DNA]</scope>
    <source>
        <strain evidence="5 6">NS354</strain>
    </source>
</reference>
<dbReference type="EMBL" id="LDRK01000097">
    <property type="protein sequence ID" value="KTR82519.1"/>
    <property type="molecule type" value="Genomic_DNA"/>
</dbReference>
<dbReference type="InterPro" id="IPR002577">
    <property type="entry name" value="HTH_HxlR"/>
</dbReference>
<keyword evidence="1" id="KW-0805">Transcription regulation</keyword>
<dbReference type="OrthoDB" id="9800966at2"/>
<evidence type="ECO:0000256" key="1">
    <source>
        <dbReference type="ARBA" id="ARBA00023015"/>
    </source>
</evidence>